<comment type="caution">
    <text evidence="1">The sequence shown here is derived from an EMBL/GenBank/DDBJ whole genome shotgun (WGS) entry which is preliminary data.</text>
</comment>
<organism evidence="1 2">
    <name type="scientific">Candidatus Carbonibacillus altaicus</name>
    <dbReference type="NCBI Taxonomy" id="2163959"/>
    <lineage>
        <taxon>Bacteria</taxon>
        <taxon>Bacillati</taxon>
        <taxon>Bacillota</taxon>
        <taxon>Bacilli</taxon>
        <taxon>Bacillales</taxon>
        <taxon>Candidatus Carbonibacillus</taxon>
    </lineage>
</organism>
<sequence>MRGTTLFYPLTIGRLKNHGARRSPNKHRACIVRANDMQHARERKTRAIIG</sequence>
<gene>
    <name evidence="1" type="ORF">BSOLF_1290</name>
</gene>
<proteinExistence type="predicted"/>
<dbReference type="Proteomes" id="UP000244338">
    <property type="component" value="Unassembled WGS sequence"/>
</dbReference>
<name>A0A2R6Y4H0_9BACL</name>
<protein>
    <submittedName>
        <fullName evidence="1">Uncharacterized protein</fullName>
    </submittedName>
</protein>
<dbReference type="AlphaFoldDB" id="A0A2R6Y4H0"/>
<dbReference type="EMBL" id="PEBX01000005">
    <property type="protein sequence ID" value="PTQ57586.1"/>
    <property type="molecule type" value="Genomic_DNA"/>
</dbReference>
<reference evidence="2" key="1">
    <citation type="journal article" date="2018" name="Sci. Rep.">
        <title>Lignite coal burning seam in the remote Altai Mountains harbors a hydrogen-driven thermophilic microbial community.</title>
        <authorList>
            <person name="Kadnikov V.V."/>
            <person name="Mardanov A.V."/>
            <person name="Ivasenko D.A."/>
            <person name="Antsiferov D.V."/>
            <person name="Beletsky A.V."/>
            <person name="Karnachuk O.V."/>
            <person name="Ravin N.V."/>
        </authorList>
    </citation>
    <scope>NUCLEOTIDE SEQUENCE [LARGE SCALE GENOMIC DNA]</scope>
</reference>
<evidence type="ECO:0000313" key="1">
    <source>
        <dbReference type="EMBL" id="PTQ57586.1"/>
    </source>
</evidence>
<evidence type="ECO:0000313" key="2">
    <source>
        <dbReference type="Proteomes" id="UP000244338"/>
    </source>
</evidence>
<accession>A0A2R6Y4H0</accession>